<gene>
    <name evidence="2" type="ORF">H480_43835</name>
</gene>
<dbReference type="OrthoDB" id="9814961at2"/>
<dbReference type="InterPro" id="IPR038153">
    <property type="entry name" value="EvaA-like_sf"/>
</dbReference>
<feature type="domain" description="dTDP-4-dehydro-6-deoxy-alpha-D-glucopyranose 2,3-dehydratase" evidence="1">
    <location>
        <begin position="272"/>
        <end position="470"/>
    </location>
</feature>
<dbReference type="AlphaFoldDB" id="R1FER9"/>
<reference evidence="2 3" key="1">
    <citation type="submission" date="2013-02" db="EMBL/GenBank/DDBJ databases">
        <title>Draft genome sequence of Amycolatopsis vancoresmycina strain DSM 44592T.</title>
        <authorList>
            <person name="Kumar S."/>
            <person name="Kaur N."/>
            <person name="Kaur C."/>
            <person name="Raghava G.P.S."/>
            <person name="Mayilraj S."/>
        </authorList>
    </citation>
    <scope>NUCLEOTIDE SEQUENCE [LARGE SCALE GENOMIC DNA]</scope>
    <source>
        <strain evidence="2 3">DSM 44592</strain>
    </source>
</reference>
<accession>R1FER9</accession>
<dbReference type="eggNOG" id="ENOG502Z8MY">
    <property type="taxonomic scope" value="Bacteria"/>
</dbReference>
<dbReference type="EMBL" id="AOUO01000769">
    <property type="protein sequence ID" value="EOD58072.1"/>
    <property type="molecule type" value="Genomic_DNA"/>
</dbReference>
<feature type="domain" description="dTDP-4-dehydro-6-deoxy-alpha-D-glucopyranose 2,3-dehydratase" evidence="1">
    <location>
        <begin position="34"/>
        <end position="234"/>
    </location>
</feature>
<proteinExistence type="predicted"/>
<dbReference type="Gene3D" id="3.90.79.40">
    <property type="entry name" value="EvaA sugar 2,3-dehydratase subunit"/>
    <property type="match status" value="2"/>
</dbReference>
<evidence type="ECO:0000313" key="2">
    <source>
        <dbReference type="EMBL" id="EOD58072.1"/>
    </source>
</evidence>
<sequence length="474" mass="53494">MSTAGLLTTTDDDLLRRFTESANTHDRVVVPTPAFHEWFAERQAANSYQVTQVPFEELAGWRFQPGSGNLVHDSGRFFAVEGLAVHTDHGEHAHWTQPIIRQPETGILGILVKEFNGVLHCLMQAKMEPGNVNLTQLSPTLQATRSNYTRVHKGKPIPYLEYFTAPWRGRVLVDVLQSEQGAWFLHKRNRNMVIEVTDDIPVLEDFCWLTLAQLHELLHVDNLVNMDSRTVLSGIPFAAPVDRPSILDEDSFRGALLRSLAERKGALHELPSVLSWFTEAKTKHTLDQQRIPLNQVDGWYSTDKHISHDKGRFFSVIGVDVQASNREVAHWTQPMLAPVGRGLLAFLAKRIGGVLHVLVQARTQAGTFDVIEMAPTVHCTPENYEGAEPPRYLRQVLDAPPEAIKHDVVHSEEGGRFHHAENRYVVAEVGDDFPVEVPPDFIWMTAQQATNLVRYSNYFNVEARSLLTGLHTLW</sequence>
<evidence type="ECO:0000313" key="3">
    <source>
        <dbReference type="Proteomes" id="UP000014139"/>
    </source>
</evidence>
<name>R1FER9_9PSEU</name>
<dbReference type="RefSeq" id="WP_004562638.1">
    <property type="nucleotide sequence ID" value="NZ_AOUO01000769.1"/>
</dbReference>
<keyword evidence="3" id="KW-1185">Reference proteome</keyword>
<dbReference type="PATRIC" id="fig|1292037.4.peg.8213"/>
<comment type="caution">
    <text evidence="2">The sequence shown here is derived from an EMBL/GenBank/DDBJ whole genome shotgun (WGS) entry which is preliminary data.</text>
</comment>
<evidence type="ECO:0000259" key="1">
    <source>
        <dbReference type="Pfam" id="PF03559"/>
    </source>
</evidence>
<organism evidence="2 3">
    <name type="scientific">Amycolatopsis vancoresmycina DSM 44592</name>
    <dbReference type="NCBI Taxonomy" id="1292037"/>
    <lineage>
        <taxon>Bacteria</taxon>
        <taxon>Bacillati</taxon>
        <taxon>Actinomycetota</taxon>
        <taxon>Actinomycetes</taxon>
        <taxon>Pseudonocardiales</taxon>
        <taxon>Pseudonocardiaceae</taxon>
        <taxon>Amycolatopsis</taxon>
    </lineage>
</organism>
<dbReference type="Pfam" id="PF03559">
    <property type="entry name" value="Hexose_dehydrat"/>
    <property type="match status" value="2"/>
</dbReference>
<dbReference type="GO" id="GO:0016829">
    <property type="term" value="F:lyase activity"/>
    <property type="evidence" value="ECO:0007669"/>
    <property type="project" value="InterPro"/>
</dbReference>
<protein>
    <submittedName>
        <fullName evidence="2">NDP-hexose 2,3-dehydratase</fullName>
    </submittedName>
</protein>
<dbReference type="Proteomes" id="UP000014139">
    <property type="component" value="Unassembled WGS sequence"/>
</dbReference>
<dbReference type="InterPro" id="IPR005212">
    <property type="entry name" value="EvaA-like"/>
</dbReference>